<evidence type="ECO:0000256" key="3">
    <source>
        <dbReference type="ARBA" id="ARBA00022679"/>
    </source>
</evidence>
<evidence type="ECO:0000256" key="2">
    <source>
        <dbReference type="ARBA" id="ARBA00022676"/>
    </source>
</evidence>
<dbReference type="GO" id="GO:0016757">
    <property type="term" value="F:glycosyltransferase activity"/>
    <property type="evidence" value="ECO:0007669"/>
    <property type="project" value="UniProtKB-KW"/>
</dbReference>
<dbReference type="PANTHER" id="PTHR43685:SF5">
    <property type="entry name" value="GLYCOSYLTRANSFERASE EPSE-RELATED"/>
    <property type="match status" value="1"/>
</dbReference>
<dbReference type="InterPro" id="IPR001173">
    <property type="entry name" value="Glyco_trans_2-like"/>
</dbReference>
<dbReference type="Pfam" id="PF00535">
    <property type="entry name" value="Glycos_transf_2"/>
    <property type="match status" value="1"/>
</dbReference>
<accession>A0P220</accession>
<dbReference type="InterPro" id="IPR050834">
    <property type="entry name" value="Glycosyltransf_2"/>
</dbReference>
<feature type="domain" description="Glycosyltransferase 2-like" evidence="4">
    <location>
        <begin position="4"/>
        <end position="103"/>
    </location>
</feature>
<evidence type="ECO:0000256" key="1">
    <source>
        <dbReference type="ARBA" id="ARBA00006739"/>
    </source>
</evidence>
<dbReference type="CDD" id="cd00761">
    <property type="entry name" value="Glyco_tranf_GTA_type"/>
    <property type="match status" value="1"/>
</dbReference>
<evidence type="ECO:0000313" key="6">
    <source>
        <dbReference type="Proteomes" id="UP000004848"/>
    </source>
</evidence>
<evidence type="ECO:0000259" key="4">
    <source>
        <dbReference type="Pfam" id="PF00535"/>
    </source>
</evidence>
<dbReference type="InterPro" id="IPR029044">
    <property type="entry name" value="Nucleotide-diphossugar_trans"/>
</dbReference>
<dbReference type="EMBL" id="AAUW01000025">
    <property type="protein sequence ID" value="EAV40876.1"/>
    <property type="molecule type" value="Genomic_DNA"/>
</dbReference>
<name>A0P220_ROSAI</name>
<dbReference type="SUPFAM" id="SSF53448">
    <property type="entry name" value="Nucleotide-diphospho-sugar transferases"/>
    <property type="match status" value="1"/>
</dbReference>
<sequence>MRWTLDSIVAQTTKSFRCIVVNDGSTDDTREIAEEFARRDKRIQIINHGANSGLSAARNTGLRATTSPFVCFLDADDLMMRDSLELRLAPLLECDDEHVIGSYCGSVTIREDTEKPPRSSSCILKPVDFLNTGTRCPFNANQPLFFADKLCRLGGFNEKMVQAEDYEFWMRSLRAGYRFVAVKRHAVTYRSRSRSMIRQQPLKHLDIAIQLNKASYMDLPAQTSFDADITTYTKKWPVYRQQADLAGRILSFVGMEAARRNQADNNADLNDLGVMLRTELPDLHQVLSRNDIRLHLKTGVARFHTEPQKSLEINFPQTTALLERLLKTALKAPLPSKVDSSNTTFPFTDSVEFSGWNLGKTRQPSIVFLLQKDYHLETLAPVLKHLTTRNIDCHVVDLSSHCGDRFLRSKAVELDIPLIGLSPFMLGLYAPKVIVALNDWDPSVRAIFGAAQAAGIKTAAIVEGIQDYWDADINRDRGAYRMADAVLLPGSFDKRYFSDSKQEIHVCGLPRIAEMRSAPPLPLPSIPRVLINSNFSYGVLVEHRDAWLTQAVEACEQAGLDWVISRHPADLGTLHQDKVTPETFDAATRNSTVVVQRFASGILEGLAHGRQVIYFNPHAEQVDKFKDPMGAYPIAETTQELARLLENAPGLAELHRHAWPGFLDTHCANREGVEPAIAIARTLGDLFDQVETASQANEWRTNLRAVDMFSRSMFDTRKILANIRPTFGRNTGKVERREGRFADVLMSSSVNTIVTRSKLKLIVEAEKRQRSEGASIRNLHRKNLREVLLHIDDHLEIFYHKTKDTRLIGPVIRQASRIYDHVFKK</sequence>
<dbReference type="AlphaFoldDB" id="A0P220"/>
<organism evidence="5 6">
    <name type="scientific">Roseibium aggregatum (strain ATCC 25650 / DSM 13394 / JCM 20685 / NBRC 16684 / NCIMB 2208 / IAM 12614 / B1)</name>
    <name type="common">Stappia aggregata</name>
    <dbReference type="NCBI Taxonomy" id="384765"/>
    <lineage>
        <taxon>Bacteria</taxon>
        <taxon>Pseudomonadati</taxon>
        <taxon>Pseudomonadota</taxon>
        <taxon>Alphaproteobacteria</taxon>
        <taxon>Hyphomicrobiales</taxon>
        <taxon>Stappiaceae</taxon>
        <taxon>Roseibium</taxon>
    </lineage>
</organism>
<dbReference type="PANTHER" id="PTHR43685">
    <property type="entry name" value="GLYCOSYLTRANSFERASE"/>
    <property type="match status" value="1"/>
</dbReference>
<comment type="caution">
    <text evidence="5">The sequence shown here is derived from an EMBL/GenBank/DDBJ whole genome shotgun (WGS) entry which is preliminary data.</text>
</comment>
<proteinExistence type="inferred from homology"/>
<comment type="similarity">
    <text evidence="1">Belongs to the glycosyltransferase 2 family.</text>
</comment>
<gene>
    <name evidence="5" type="ORF">SIAM614_08284</name>
</gene>
<dbReference type="Gene3D" id="3.90.550.10">
    <property type="entry name" value="Spore Coat Polysaccharide Biosynthesis Protein SpsA, Chain A"/>
    <property type="match status" value="1"/>
</dbReference>
<keyword evidence="3" id="KW-0808">Transferase</keyword>
<protein>
    <submittedName>
        <fullName evidence="5">Exopolysaccharide biosynthesis</fullName>
    </submittedName>
</protein>
<dbReference type="eggNOG" id="COG1215">
    <property type="taxonomic scope" value="Bacteria"/>
</dbReference>
<reference evidence="5 6" key="1">
    <citation type="submission" date="2006-05" db="EMBL/GenBank/DDBJ databases">
        <authorList>
            <person name="King G."/>
            <person name="Ferriera S."/>
            <person name="Johnson J."/>
            <person name="Kravitz S."/>
            <person name="Beeson K."/>
            <person name="Sutton G."/>
            <person name="Rogers Y.-H."/>
            <person name="Friedman R."/>
            <person name="Frazier M."/>
            <person name="Venter J.C."/>
        </authorList>
    </citation>
    <scope>NUCLEOTIDE SEQUENCE [LARGE SCALE GENOMIC DNA]</scope>
    <source>
        <strain evidence="6">ATCC 25650 / DSM 13394 / JCM 20685 / NBRC 16684 / NCIMB 2208 / IAM 12614 / B1</strain>
    </source>
</reference>
<dbReference type="Proteomes" id="UP000004848">
    <property type="component" value="Unassembled WGS sequence"/>
</dbReference>
<evidence type="ECO:0000313" key="5">
    <source>
        <dbReference type="EMBL" id="EAV40876.1"/>
    </source>
</evidence>
<keyword evidence="2" id="KW-0328">Glycosyltransferase</keyword>